<dbReference type="KEGG" id="kbs:EPA93_12670"/>
<evidence type="ECO:0000313" key="2">
    <source>
        <dbReference type="Proteomes" id="UP000290365"/>
    </source>
</evidence>
<proteinExistence type="predicted"/>
<dbReference type="RefSeq" id="WP_129887874.1">
    <property type="nucleotide sequence ID" value="NZ_CP035758.1"/>
</dbReference>
<protein>
    <submittedName>
        <fullName evidence="1">Uncharacterized protein</fullName>
    </submittedName>
</protein>
<evidence type="ECO:0000313" key="1">
    <source>
        <dbReference type="EMBL" id="QBD76810.1"/>
    </source>
</evidence>
<gene>
    <name evidence="1" type="ORF">EPA93_12670</name>
</gene>
<name>A0A4P6JNW2_KTERU</name>
<accession>A0A4P6JNW2</accession>
<dbReference type="EMBL" id="CP035758">
    <property type="protein sequence ID" value="QBD76810.1"/>
    <property type="molecule type" value="Genomic_DNA"/>
</dbReference>
<keyword evidence="2" id="KW-1185">Reference proteome</keyword>
<dbReference type="AlphaFoldDB" id="A0A4P6JNW2"/>
<reference evidence="1 2" key="1">
    <citation type="submission" date="2019-01" db="EMBL/GenBank/DDBJ databases">
        <title>Ktedonosporobacter rubrisoli SCAWS-G2.</title>
        <authorList>
            <person name="Huang Y."/>
            <person name="Yan B."/>
        </authorList>
    </citation>
    <scope>NUCLEOTIDE SEQUENCE [LARGE SCALE GENOMIC DNA]</scope>
    <source>
        <strain evidence="1 2">SCAWS-G2</strain>
    </source>
</reference>
<sequence length="323" mass="36680">MTVLLQYSAESDRAITSAELVSWLKKAHFHLEPAMQEVCDLLLQTKITYSFSAVDGQDALMAGLEKGSQALHACRQRREAFNMLFGSCIGDPYENTLERWSDQLTEYERNVYRNIQSLWQNADIVFTALAQTETLLAVDQQARDVEQWYEQFFGLFTPEGFQRSHEPLEILASCIPFLQGIVAQGHLPLDPGADYSFYRTLKRGPKKHGAFSHILQWLILLIVPRTSISRRGDLLGDLYKKTGQILARDTREPTHTALWTTLADLPASQGIRVDATMPQGIMVLVDACFPQIQWLECEIEVIYLAQLKEQGVYVYPSLGSKYI</sequence>
<dbReference type="Proteomes" id="UP000290365">
    <property type="component" value="Chromosome"/>
</dbReference>
<organism evidence="1 2">
    <name type="scientific">Ktedonosporobacter rubrisoli</name>
    <dbReference type="NCBI Taxonomy" id="2509675"/>
    <lineage>
        <taxon>Bacteria</taxon>
        <taxon>Bacillati</taxon>
        <taxon>Chloroflexota</taxon>
        <taxon>Ktedonobacteria</taxon>
        <taxon>Ktedonobacterales</taxon>
        <taxon>Ktedonosporobacteraceae</taxon>
        <taxon>Ktedonosporobacter</taxon>
    </lineage>
</organism>